<sequence length="78" mass="8585">MNYSFPLVAMIKTCADSTYGCCPDDQTAALGPNNAGCPTMNMVLKCRNCVYSKFFCTSEKVNKMHNINAAMVYLVLES</sequence>
<protein>
    <submittedName>
        <fullName evidence="1">Uncharacterized protein</fullName>
    </submittedName>
</protein>
<keyword evidence="2" id="KW-1185">Reference proteome</keyword>
<name>A0A4Y2IJJ5_ARAVE</name>
<dbReference type="OrthoDB" id="5781878at2759"/>
<organism evidence="1 2">
    <name type="scientific">Araneus ventricosus</name>
    <name type="common">Orbweaver spider</name>
    <name type="synonym">Epeira ventricosa</name>
    <dbReference type="NCBI Taxonomy" id="182803"/>
    <lineage>
        <taxon>Eukaryota</taxon>
        <taxon>Metazoa</taxon>
        <taxon>Ecdysozoa</taxon>
        <taxon>Arthropoda</taxon>
        <taxon>Chelicerata</taxon>
        <taxon>Arachnida</taxon>
        <taxon>Araneae</taxon>
        <taxon>Araneomorphae</taxon>
        <taxon>Entelegynae</taxon>
        <taxon>Araneoidea</taxon>
        <taxon>Araneidae</taxon>
        <taxon>Araneus</taxon>
    </lineage>
</organism>
<evidence type="ECO:0000313" key="1">
    <source>
        <dbReference type="EMBL" id="GBM77740.1"/>
    </source>
</evidence>
<dbReference type="Proteomes" id="UP000499080">
    <property type="component" value="Unassembled WGS sequence"/>
</dbReference>
<comment type="caution">
    <text evidence="1">The sequence shown here is derived from an EMBL/GenBank/DDBJ whole genome shotgun (WGS) entry which is preliminary data.</text>
</comment>
<dbReference type="EMBL" id="BGPR01002707">
    <property type="protein sequence ID" value="GBM77740.1"/>
    <property type="molecule type" value="Genomic_DNA"/>
</dbReference>
<evidence type="ECO:0000313" key="2">
    <source>
        <dbReference type="Proteomes" id="UP000499080"/>
    </source>
</evidence>
<accession>A0A4Y2IJJ5</accession>
<gene>
    <name evidence="1" type="ORF">AVEN_274487_1</name>
</gene>
<proteinExistence type="predicted"/>
<reference evidence="1 2" key="1">
    <citation type="journal article" date="2019" name="Sci. Rep.">
        <title>Orb-weaving spider Araneus ventricosus genome elucidates the spidroin gene catalogue.</title>
        <authorList>
            <person name="Kono N."/>
            <person name="Nakamura H."/>
            <person name="Ohtoshi R."/>
            <person name="Moran D.A.P."/>
            <person name="Shinohara A."/>
            <person name="Yoshida Y."/>
            <person name="Fujiwara M."/>
            <person name="Mori M."/>
            <person name="Tomita M."/>
            <person name="Arakawa K."/>
        </authorList>
    </citation>
    <scope>NUCLEOTIDE SEQUENCE [LARGE SCALE GENOMIC DNA]</scope>
</reference>
<dbReference type="AlphaFoldDB" id="A0A4Y2IJJ5"/>